<comment type="caution">
    <text evidence="1">The sequence shown here is derived from an EMBL/GenBank/DDBJ whole genome shotgun (WGS) entry which is preliminary data.</text>
</comment>
<accession>A0A8B3S455</accession>
<sequence length="342" mass="38917">MVSLLSVNGNLQSLYKQAGVNAERSTGYKALDIGEPLVVRYLYFFIKHETEEKKNELMISTFVKTAEEKQGAAEAINCYQPDIRFDDGVFQLTDFGAQDYGHELCYYTKSYLGESLRLTTKIMELDKLDDSLVKAIKEGVSTISGMPIFAEFLPYFGLIGTGVPIIAKVINFLNRDDTITPGHDLDLYFKRNNAKRLQSGRIVCIPEGKAESDFLGEYRLKPNNRLENINNGKEYKDSTYYVLQVNNEKNRLYENFDHFQHTAELLGKTNRSINSKEVVDSIVDIAKGYSDMVAIRQIEELALDMDDKDSQKKVKALYKGMSSDMQMLYQSRVKGMLAQKND</sequence>
<protein>
    <submittedName>
        <fullName evidence="1">Uncharacterized protein</fullName>
    </submittedName>
</protein>
<evidence type="ECO:0000313" key="2">
    <source>
        <dbReference type="Proteomes" id="UP000291831"/>
    </source>
</evidence>
<proteinExistence type="predicted"/>
<dbReference type="AlphaFoldDB" id="A0A8B3S455"/>
<reference evidence="2" key="1">
    <citation type="submission" date="2019-01" db="EMBL/GenBank/DDBJ databases">
        <title>Anaerobic oxidation of ethane by archaea from a marine hydrocarbon seep.</title>
        <authorList>
            <person name="Musat F."/>
        </authorList>
    </citation>
    <scope>NUCLEOTIDE SEQUENCE [LARGE SCALE GENOMIC DNA]</scope>
</reference>
<evidence type="ECO:0000313" key="1">
    <source>
        <dbReference type="EMBL" id="RZB30993.1"/>
    </source>
</evidence>
<dbReference type="EMBL" id="RPGO01000024">
    <property type="protein sequence ID" value="RZB30993.1"/>
    <property type="molecule type" value="Genomic_DNA"/>
</dbReference>
<dbReference type="Proteomes" id="UP000291831">
    <property type="component" value="Unassembled WGS sequence"/>
</dbReference>
<organism evidence="1 2">
    <name type="scientific">Candidatus Argoarchaeum ethanivorans</name>
    <dbReference type="NCBI Taxonomy" id="2608793"/>
    <lineage>
        <taxon>Archaea</taxon>
        <taxon>Methanobacteriati</taxon>
        <taxon>Methanobacteriota</taxon>
        <taxon>Stenosarchaea group</taxon>
        <taxon>Methanomicrobia</taxon>
        <taxon>Methanosarcinales</taxon>
        <taxon>Methanosarcinales incertae sedis</taxon>
        <taxon>GOM Arc I cluster</taxon>
        <taxon>Candidatus Argoarchaeum</taxon>
    </lineage>
</organism>
<name>A0A8B3S455_9EURY</name>
<gene>
    <name evidence="1" type="ORF">AEth_00947</name>
</gene>